<evidence type="ECO:0000256" key="7">
    <source>
        <dbReference type="ARBA" id="ARBA00023128"/>
    </source>
</evidence>
<proteinExistence type="inferred from homology"/>
<evidence type="ECO:0000256" key="1">
    <source>
        <dbReference type="ARBA" id="ARBA00004572"/>
    </source>
</evidence>
<evidence type="ECO:0000256" key="8">
    <source>
        <dbReference type="ARBA" id="ARBA00023136"/>
    </source>
</evidence>
<feature type="repeat" description="TPR" evidence="10">
    <location>
        <begin position="333"/>
        <end position="366"/>
    </location>
</feature>
<dbReference type="PANTHER" id="PTHR46208:SF1">
    <property type="entry name" value="MITOCHONDRIAL IMPORT RECEPTOR SUBUNIT TOM70"/>
    <property type="match status" value="1"/>
</dbReference>
<comment type="subcellular location">
    <subcellularLocation>
        <location evidence="1">Mitochondrion outer membrane</location>
        <topology evidence="1">Single-pass membrane protein</topology>
    </subcellularLocation>
</comment>
<keyword evidence="13" id="KW-1185">Reference proteome</keyword>
<dbReference type="InterPro" id="IPR019734">
    <property type="entry name" value="TPR_rpt"/>
</dbReference>
<dbReference type="InterPro" id="IPR011990">
    <property type="entry name" value="TPR-like_helical_dom_sf"/>
</dbReference>
<keyword evidence="3" id="KW-0677">Repeat</keyword>
<evidence type="ECO:0000256" key="2">
    <source>
        <dbReference type="ARBA" id="ARBA00022692"/>
    </source>
</evidence>
<feature type="compositionally biased region" description="Basic residues" evidence="11">
    <location>
        <begin position="65"/>
        <end position="80"/>
    </location>
</feature>
<evidence type="ECO:0000256" key="4">
    <source>
        <dbReference type="ARBA" id="ARBA00022787"/>
    </source>
</evidence>
<dbReference type="HOGENOM" id="CLU_017516_0_1_1"/>
<keyword evidence="2" id="KW-0812">Transmembrane</keyword>
<dbReference type="GO" id="GO:0008320">
    <property type="term" value="F:protein transmembrane transporter activity"/>
    <property type="evidence" value="ECO:0007669"/>
    <property type="project" value="TreeGrafter"/>
</dbReference>
<dbReference type="eggNOG" id="KOG0547">
    <property type="taxonomic scope" value="Eukaryota"/>
</dbReference>
<gene>
    <name evidence="12" type="ORF">PIIN_07180</name>
</gene>
<feature type="repeat" description="TPR" evidence="10">
    <location>
        <begin position="469"/>
        <end position="502"/>
    </location>
</feature>
<dbReference type="GO" id="GO:0030150">
    <property type="term" value="P:protein import into mitochondrial matrix"/>
    <property type="evidence" value="ECO:0007669"/>
    <property type="project" value="TreeGrafter"/>
</dbReference>
<evidence type="ECO:0000256" key="10">
    <source>
        <dbReference type="PROSITE-ProRule" id="PRU00339"/>
    </source>
</evidence>
<dbReference type="STRING" id="1109443.G4TPI2"/>
<dbReference type="Proteomes" id="UP000007148">
    <property type="component" value="Unassembled WGS sequence"/>
</dbReference>
<evidence type="ECO:0000256" key="3">
    <source>
        <dbReference type="ARBA" id="ARBA00022737"/>
    </source>
</evidence>
<accession>G4TPI2</accession>
<dbReference type="InParanoid" id="G4TPI2"/>
<feature type="repeat" description="TPR" evidence="10">
    <location>
        <begin position="401"/>
        <end position="434"/>
    </location>
</feature>
<keyword evidence="5 10" id="KW-0802">TPR repeat</keyword>
<dbReference type="Pfam" id="PF13414">
    <property type="entry name" value="TPR_11"/>
    <property type="match status" value="1"/>
</dbReference>
<dbReference type="EMBL" id="CAFZ01000210">
    <property type="protein sequence ID" value="CCA73225.1"/>
    <property type="molecule type" value="Genomic_DNA"/>
</dbReference>
<organism evidence="12 13">
    <name type="scientific">Serendipita indica (strain DSM 11827)</name>
    <name type="common">Root endophyte fungus</name>
    <name type="synonym">Piriformospora indica</name>
    <dbReference type="NCBI Taxonomy" id="1109443"/>
    <lineage>
        <taxon>Eukaryota</taxon>
        <taxon>Fungi</taxon>
        <taxon>Dikarya</taxon>
        <taxon>Basidiomycota</taxon>
        <taxon>Agaricomycotina</taxon>
        <taxon>Agaricomycetes</taxon>
        <taxon>Sebacinales</taxon>
        <taxon>Serendipitaceae</taxon>
        <taxon>Serendipita</taxon>
    </lineage>
</organism>
<keyword evidence="7" id="KW-0496">Mitochondrion</keyword>
<feature type="repeat" description="TPR" evidence="10">
    <location>
        <begin position="367"/>
        <end position="400"/>
    </location>
</feature>
<feature type="region of interest" description="Disordered" evidence="11">
    <location>
        <begin position="55"/>
        <end position="113"/>
    </location>
</feature>
<protein>
    <submittedName>
        <fullName evidence="12">Probable mitochondrial protein import receptor tom70</fullName>
    </submittedName>
</protein>
<evidence type="ECO:0000256" key="11">
    <source>
        <dbReference type="SAM" id="MobiDB-lite"/>
    </source>
</evidence>
<reference evidence="12 13" key="1">
    <citation type="journal article" date="2011" name="PLoS Pathog.">
        <title>Endophytic Life Strategies Decoded by Genome and Transcriptome Analyses of the Mutualistic Root Symbiont Piriformospora indica.</title>
        <authorList>
            <person name="Zuccaro A."/>
            <person name="Lahrmann U."/>
            <person name="Guldener U."/>
            <person name="Langen G."/>
            <person name="Pfiffi S."/>
            <person name="Biedenkopf D."/>
            <person name="Wong P."/>
            <person name="Samans B."/>
            <person name="Grimm C."/>
            <person name="Basiewicz M."/>
            <person name="Murat C."/>
            <person name="Martin F."/>
            <person name="Kogel K.H."/>
        </authorList>
    </citation>
    <scope>NUCLEOTIDE SEQUENCE [LARGE SCALE GENOMIC DNA]</scope>
    <source>
        <strain evidence="12 13">DSM 11827</strain>
    </source>
</reference>
<keyword evidence="4" id="KW-1000">Mitochondrion outer membrane</keyword>
<feature type="repeat" description="TPR" evidence="10">
    <location>
        <begin position="543"/>
        <end position="576"/>
    </location>
</feature>
<dbReference type="PANTHER" id="PTHR46208">
    <property type="entry name" value="MITOCHONDRIAL IMPORT RECEPTOR SUBUNIT TOM70"/>
    <property type="match status" value="1"/>
</dbReference>
<dbReference type="PROSITE" id="PS50005">
    <property type="entry name" value="TPR"/>
    <property type="match status" value="5"/>
</dbReference>
<comment type="similarity">
    <text evidence="9">Belongs to the Tom70 family.</text>
</comment>
<dbReference type="Gene3D" id="1.25.40.10">
    <property type="entry name" value="Tetratricopeptide repeat domain"/>
    <property type="match status" value="2"/>
</dbReference>
<dbReference type="OrthoDB" id="2942533at2759"/>
<dbReference type="GO" id="GO:0030943">
    <property type="term" value="F:mitochondrion targeting sequence binding"/>
    <property type="evidence" value="ECO:0007669"/>
    <property type="project" value="TreeGrafter"/>
</dbReference>
<dbReference type="FunCoup" id="G4TPI2">
    <property type="interactions" value="306"/>
</dbReference>
<dbReference type="AlphaFoldDB" id="G4TPI2"/>
<dbReference type="SMART" id="SM00028">
    <property type="entry name" value="TPR"/>
    <property type="match status" value="9"/>
</dbReference>
<evidence type="ECO:0000313" key="13">
    <source>
        <dbReference type="Proteomes" id="UP000007148"/>
    </source>
</evidence>
<evidence type="ECO:0000313" key="12">
    <source>
        <dbReference type="EMBL" id="CCA73225.1"/>
    </source>
</evidence>
<dbReference type="SUPFAM" id="SSF48452">
    <property type="entry name" value="TPR-like"/>
    <property type="match status" value="1"/>
</dbReference>
<dbReference type="GO" id="GO:0005741">
    <property type="term" value="C:mitochondrial outer membrane"/>
    <property type="evidence" value="ECO:0007669"/>
    <property type="project" value="UniProtKB-SubCell"/>
</dbReference>
<keyword evidence="6" id="KW-1133">Transmembrane helix</keyword>
<keyword evidence="8" id="KW-0472">Membrane</keyword>
<dbReference type="Pfam" id="PF13432">
    <property type="entry name" value="TPR_16"/>
    <property type="match status" value="1"/>
</dbReference>
<dbReference type="OMA" id="QWRGDIE"/>
<sequence>MSGPSSSPPQHDGIVSSVQNFVSEHKKLVIGVAAAAVATAVAVVLYTNSASLSADDLERGDEKRHVKKKKSKTAKGKKSSPTKTTFDPNGPILEEIPKEDVPTSPPNGVDPEISGLSAEARERTKRATALKTKGNTAYQQRQFAKAAQLYTQAIEMAVVPEAVFYSNRAACYVNYSPPQHERVVADCDEALKLDPTYIKALNRRATALEALGRLEEAVRDFVASSFLDGMSNSNTAEAVDRTLRRLSDEKAVQTLASREPRLPADSLIAAYFSSYRPRPLPILPDEPTIADKQLLLASEALLAKDYKHAMVLVNESLVPLEPGQGLSTPVLEAEALTLSGSFRYLMQDPVGAKEQFTKALELNPKSIHTWLKMANIHLDQNNLEESMLCFEKALEHNSKDPDIYYHRGQIYFVMNEFVKAAEDYATSTELDKTFVFSHIQLAVAHYKSGSIQKSMAEFRRIMKEFPKHSEPPNYYGEVLLDQERYSDAIEKFEKAIELEKSKGPPMNVLPLVNKSLALFQWKKDGATAEKFCLEALEIDPLCEAAFATLGQIYLAQQQFDKALTKFRELTQISSNAPQLSLTFYHIYSTEAQVQFIKNYPNMASRFT</sequence>
<name>G4TPI2_SERID</name>
<evidence type="ECO:0000256" key="5">
    <source>
        <dbReference type="ARBA" id="ARBA00022803"/>
    </source>
</evidence>
<comment type="caution">
    <text evidence="12">The sequence shown here is derived from an EMBL/GenBank/DDBJ whole genome shotgun (WGS) entry which is preliminary data.</text>
</comment>
<dbReference type="Pfam" id="PF13431">
    <property type="entry name" value="TPR_17"/>
    <property type="match status" value="1"/>
</dbReference>
<keyword evidence="12" id="KW-0675">Receptor</keyword>
<evidence type="ECO:0000256" key="9">
    <source>
        <dbReference type="ARBA" id="ARBA00038030"/>
    </source>
</evidence>
<dbReference type="GO" id="GO:0045039">
    <property type="term" value="P:protein insertion into mitochondrial inner membrane"/>
    <property type="evidence" value="ECO:0007669"/>
    <property type="project" value="TreeGrafter"/>
</dbReference>
<evidence type="ECO:0000256" key="6">
    <source>
        <dbReference type="ARBA" id="ARBA00022989"/>
    </source>
</evidence>